<dbReference type="RefSeq" id="WP_048389219.1">
    <property type="nucleotide sequence ID" value="NZ_CP011494.1"/>
</dbReference>
<dbReference type="Proteomes" id="UP000036406">
    <property type="component" value="Chromosome"/>
</dbReference>
<gene>
    <name evidence="2" type="ORF">ABA45_17120</name>
</gene>
<organism evidence="2 3">
    <name type="scientific">Marinobacter psychrophilus</name>
    <dbReference type="NCBI Taxonomy" id="330734"/>
    <lineage>
        <taxon>Bacteria</taxon>
        <taxon>Pseudomonadati</taxon>
        <taxon>Pseudomonadota</taxon>
        <taxon>Gammaproteobacteria</taxon>
        <taxon>Pseudomonadales</taxon>
        <taxon>Marinobacteraceae</taxon>
        <taxon>Marinobacter</taxon>
    </lineage>
</organism>
<reference evidence="2 3" key="1">
    <citation type="submission" date="2015-05" db="EMBL/GenBank/DDBJ databases">
        <title>Complete genome of Marinobacter psychrophilus strain 20041T isolated from sea-ice of the Canadian Basin.</title>
        <authorList>
            <person name="Song L."/>
            <person name="Ren L."/>
            <person name="Yu Y."/>
            <person name="Wang X."/>
        </authorList>
    </citation>
    <scope>NUCLEOTIDE SEQUENCE [LARGE SCALE GENOMIC DNA]</scope>
    <source>
        <strain evidence="2 3">20041</strain>
    </source>
</reference>
<evidence type="ECO:0000313" key="2">
    <source>
        <dbReference type="EMBL" id="AKO54434.1"/>
    </source>
</evidence>
<proteinExistence type="predicted"/>
<keyword evidence="3" id="KW-1185">Reference proteome</keyword>
<dbReference type="Pfam" id="PF05673">
    <property type="entry name" value="DUF815"/>
    <property type="match status" value="1"/>
</dbReference>
<evidence type="ECO:0000259" key="1">
    <source>
        <dbReference type="SMART" id="SM00382"/>
    </source>
</evidence>
<dbReference type="InterPro" id="IPR003593">
    <property type="entry name" value="AAA+_ATPase"/>
</dbReference>
<dbReference type="Gene3D" id="3.40.50.300">
    <property type="entry name" value="P-loop containing nucleotide triphosphate hydrolases"/>
    <property type="match status" value="1"/>
</dbReference>
<dbReference type="InterPro" id="IPR008533">
    <property type="entry name" value="DUF815"/>
</dbReference>
<protein>
    <submittedName>
        <fullName evidence="2">ATPase</fullName>
    </submittedName>
</protein>
<dbReference type="SUPFAM" id="SSF52540">
    <property type="entry name" value="P-loop containing nucleoside triphosphate hydrolases"/>
    <property type="match status" value="1"/>
</dbReference>
<evidence type="ECO:0000313" key="3">
    <source>
        <dbReference type="Proteomes" id="UP000036406"/>
    </source>
</evidence>
<accession>A0A0H4I5W1</accession>
<dbReference type="PATRIC" id="fig|330734.3.peg.3595"/>
<dbReference type="SMART" id="SM00382">
    <property type="entry name" value="AAA"/>
    <property type="match status" value="1"/>
</dbReference>
<dbReference type="EMBL" id="CP011494">
    <property type="protein sequence ID" value="AKO54434.1"/>
    <property type="molecule type" value="Genomic_DNA"/>
</dbReference>
<dbReference type="InterPro" id="IPR027417">
    <property type="entry name" value="P-loop_NTPase"/>
</dbReference>
<dbReference type="CDD" id="cd00009">
    <property type="entry name" value="AAA"/>
    <property type="match status" value="1"/>
</dbReference>
<feature type="domain" description="AAA+ ATPase" evidence="1">
    <location>
        <begin position="60"/>
        <end position="178"/>
    </location>
</feature>
<dbReference type="STRING" id="330734.ABA45_17120"/>
<sequence>MSATDSIDWRTTPAAVWRRHRSGLRAIRRLDPVTWGSLTGVDQQQQALALNTERFLQGQPSNNVLLWGARGTGKSSLIKALLNQYQVQGLRMIEVDKDDLLHLPEIVDDLWDLPYHFVIFCDDLSFEAGETSYKALKSVLEGSLELPPENVRVYATSNRRHLMPEYMVDNMSSHSRGGEIHPAEAIEEQISLADRFGVQLSFYAFSQELYLQAIDALFTEVGDREALHQQAIRFATARGVRNGRTAQQFFRQHGPRSPIVDQ</sequence>
<dbReference type="PANTHER" id="PTHR42935:SF1">
    <property type="entry name" value="SLR0930 PROTEIN"/>
    <property type="match status" value="1"/>
</dbReference>
<dbReference type="AlphaFoldDB" id="A0A0H4I5W1"/>
<name>A0A0H4I5W1_9GAMM</name>
<dbReference type="KEGG" id="mpq:ABA45_17120"/>
<dbReference type="PANTHER" id="PTHR42935">
    <property type="entry name" value="SLR0930 PROTEIN"/>
    <property type="match status" value="1"/>
</dbReference>